<protein>
    <submittedName>
        <fullName evidence="2">Uncharacterized protein</fullName>
    </submittedName>
</protein>
<organism evidence="2 3">
    <name type="scientific">Thyridium curvatum</name>
    <dbReference type="NCBI Taxonomy" id="1093900"/>
    <lineage>
        <taxon>Eukaryota</taxon>
        <taxon>Fungi</taxon>
        <taxon>Dikarya</taxon>
        <taxon>Ascomycota</taxon>
        <taxon>Pezizomycotina</taxon>
        <taxon>Sordariomycetes</taxon>
        <taxon>Sordariomycetidae</taxon>
        <taxon>Thyridiales</taxon>
        <taxon>Thyridiaceae</taxon>
        <taxon>Thyridium</taxon>
    </lineage>
</organism>
<feature type="region of interest" description="Disordered" evidence="1">
    <location>
        <begin position="192"/>
        <end position="242"/>
    </location>
</feature>
<dbReference type="RefSeq" id="XP_030996555.1">
    <property type="nucleotide sequence ID" value="XM_031139420.1"/>
</dbReference>
<dbReference type="EMBL" id="SKBQ01000025">
    <property type="protein sequence ID" value="TPX14844.1"/>
    <property type="molecule type" value="Genomic_DNA"/>
</dbReference>
<gene>
    <name evidence="2" type="ORF">E0L32_004953</name>
</gene>
<name>A0A507B8B2_9PEZI</name>
<dbReference type="AlphaFoldDB" id="A0A507B8B2"/>
<dbReference type="Proteomes" id="UP000319257">
    <property type="component" value="Unassembled WGS sequence"/>
</dbReference>
<reference evidence="2 3" key="1">
    <citation type="submission" date="2019-06" db="EMBL/GenBank/DDBJ databases">
        <title>Draft genome sequence of the filamentous fungus Phialemoniopsis curvata isolated from diesel fuel.</title>
        <authorList>
            <person name="Varaljay V.A."/>
            <person name="Lyon W.J."/>
            <person name="Crouch A.L."/>
            <person name="Drake C.E."/>
            <person name="Hollomon J.M."/>
            <person name="Nadeau L.J."/>
            <person name="Nunn H.S."/>
            <person name="Stevenson B.S."/>
            <person name="Bojanowski C.L."/>
            <person name="Crookes-Goodson W.J."/>
        </authorList>
    </citation>
    <scope>NUCLEOTIDE SEQUENCE [LARGE SCALE GENOMIC DNA]</scope>
    <source>
        <strain evidence="2 3">D216</strain>
    </source>
</reference>
<evidence type="ECO:0000256" key="1">
    <source>
        <dbReference type="SAM" id="MobiDB-lite"/>
    </source>
</evidence>
<keyword evidence="3" id="KW-1185">Reference proteome</keyword>
<sequence>MAETYIHPLVYVETFLNLSPEATHCRNVQHYDHVLGRIEQKLDLAITPGLSLRDRLLIVQGRLSADWTPWTYPIQDDVNSLDFGEALRRLSDEYVPPRDSLEHVMLVTKIMVCFAVRHLAPPPETLDFLILPDVGVLHDMVTVLLRDQEPNPSFEGTGGTRPSTTHPQLHDLEQQIGTVSHTVQTLGELFRESLPGNYEGGPRRRKKARRSRLDKSRFSGREGAAVGDVVVGISPPASSSGE</sequence>
<comment type="caution">
    <text evidence="2">The sequence shown here is derived from an EMBL/GenBank/DDBJ whole genome shotgun (WGS) entry which is preliminary data.</text>
</comment>
<dbReference type="InParanoid" id="A0A507B8B2"/>
<feature type="compositionally biased region" description="Basic and acidic residues" evidence="1">
    <location>
        <begin position="211"/>
        <end position="220"/>
    </location>
</feature>
<evidence type="ECO:0000313" key="2">
    <source>
        <dbReference type="EMBL" id="TPX14844.1"/>
    </source>
</evidence>
<evidence type="ECO:0000313" key="3">
    <source>
        <dbReference type="Proteomes" id="UP000319257"/>
    </source>
</evidence>
<proteinExistence type="predicted"/>
<dbReference type="GeneID" id="41972400"/>
<accession>A0A507B8B2</accession>